<sequence>MGLFKSSTAGSTSEDPETRQVEKMIATEAKNEQKTVDHALKDLSKLEKTHDKSLKAADKAQHMLDKAVKNENDTAKALNQAEHKHDNAISSQRNAYKTLELKRQQAGHLEQDLQQRKTSVDEIQQKKAASDHLSIVRAVRESKLAQIHQHAADRAGSRAGSTDLSAGPTHATDGTAQTAGTGTMGVDADGTGIAGESRA</sequence>
<protein>
    <submittedName>
        <fullName evidence="2">Uncharacterized protein</fullName>
    </submittedName>
</protein>
<proteinExistence type="predicted"/>
<evidence type="ECO:0000313" key="2">
    <source>
        <dbReference type="EMBL" id="TFY50308.1"/>
    </source>
</evidence>
<feature type="compositionally biased region" description="Polar residues" evidence="1">
    <location>
        <begin position="1"/>
        <end position="13"/>
    </location>
</feature>
<dbReference type="Proteomes" id="UP000298390">
    <property type="component" value="Unassembled WGS sequence"/>
</dbReference>
<organism evidence="2 3">
    <name type="scientific">Rhodofomes roseus</name>
    <dbReference type="NCBI Taxonomy" id="34475"/>
    <lineage>
        <taxon>Eukaryota</taxon>
        <taxon>Fungi</taxon>
        <taxon>Dikarya</taxon>
        <taxon>Basidiomycota</taxon>
        <taxon>Agaricomycotina</taxon>
        <taxon>Agaricomycetes</taxon>
        <taxon>Polyporales</taxon>
        <taxon>Rhodofomes</taxon>
    </lineage>
</organism>
<dbReference type="EMBL" id="SEKV01001563">
    <property type="protein sequence ID" value="TFY50308.1"/>
    <property type="molecule type" value="Genomic_DNA"/>
</dbReference>
<gene>
    <name evidence="2" type="ORF">EVJ58_g11103</name>
</gene>
<feature type="region of interest" description="Disordered" evidence="1">
    <location>
        <begin position="1"/>
        <end position="23"/>
    </location>
</feature>
<accession>A0A4Y9XKU2</accession>
<comment type="caution">
    <text evidence="2">The sequence shown here is derived from an EMBL/GenBank/DDBJ whole genome shotgun (WGS) entry which is preliminary data.</text>
</comment>
<feature type="compositionally biased region" description="Low complexity" evidence="1">
    <location>
        <begin position="169"/>
        <end position="181"/>
    </location>
</feature>
<evidence type="ECO:0000313" key="3">
    <source>
        <dbReference type="Proteomes" id="UP000298390"/>
    </source>
</evidence>
<dbReference type="AlphaFoldDB" id="A0A4Y9XKU2"/>
<name>A0A4Y9XKU2_9APHY</name>
<feature type="region of interest" description="Disordered" evidence="1">
    <location>
        <begin position="147"/>
        <end position="199"/>
    </location>
</feature>
<evidence type="ECO:0000256" key="1">
    <source>
        <dbReference type="SAM" id="MobiDB-lite"/>
    </source>
</evidence>
<reference evidence="2 3" key="1">
    <citation type="submission" date="2019-01" db="EMBL/GenBank/DDBJ databases">
        <title>Genome sequencing of the rare red list fungi Fomitopsis rosea.</title>
        <authorList>
            <person name="Buettner E."/>
            <person name="Kellner H."/>
        </authorList>
    </citation>
    <scope>NUCLEOTIDE SEQUENCE [LARGE SCALE GENOMIC DNA]</scope>
    <source>
        <strain evidence="2 3">DSM 105464</strain>
    </source>
</reference>